<comment type="caution">
    <text evidence="2">The sequence shown here is derived from an EMBL/GenBank/DDBJ whole genome shotgun (WGS) entry which is preliminary data.</text>
</comment>
<protein>
    <recommendedName>
        <fullName evidence="4">MT0933-like antitoxin protein</fullName>
    </recommendedName>
</protein>
<name>A0ABP8JMC2_9MICO</name>
<feature type="compositionally biased region" description="Basic and acidic residues" evidence="1">
    <location>
        <begin position="51"/>
        <end position="65"/>
    </location>
</feature>
<dbReference type="RefSeq" id="WP_137319140.1">
    <property type="nucleotide sequence ID" value="NZ_BAABGL010000017.1"/>
</dbReference>
<proteinExistence type="predicted"/>
<evidence type="ECO:0008006" key="4">
    <source>
        <dbReference type="Google" id="ProtNLM"/>
    </source>
</evidence>
<feature type="compositionally biased region" description="Basic and acidic residues" evidence="1">
    <location>
        <begin position="15"/>
        <end position="32"/>
    </location>
</feature>
<dbReference type="Pfam" id="PF14013">
    <property type="entry name" value="MT0933_antitox"/>
    <property type="match status" value="1"/>
</dbReference>
<evidence type="ECO:0000313" key="2">
    <source>
        <dbReference type="EMBL" id="GAA4393041.1"/>
    </source>
</evidence>
<gene>
    <name evidence="2" type="ORF">GCM10023167_21660</name>
</gene>
<dbReference type="InterPro" id="IPR028037">
    <property type="entry name" value="Antitoxin_Rv0909/MT0933"/>
</dbReference>
<keyword evidence="3" id="KW-1185">Reference proteome</keyword>
<evidence type="ECO:0000313" key="3">
    <source>
        <dbReference type="Proteomes" id="UP001500642"/>
    </source>
</evidence>
<dbReference type="EMBL" id="BAABGL010000017">
    <property type="protein sequence ID" value="GAA4393041.1"/>
    <property type="molecule type" value="Genomic_DNA"/>
</dbReference>
<organism evidence="2 3">
    <name type="scientific">Brevibacterium pityocampae</name>
    <dbReference type="NCBI Taxonomy" id="506594"/>
    <lineage>
        <taxon>Bacteria</taxon>
        <taxon>Bacillati</taxon>
        <taxon>Actinomycetota</taxon>
        <taxon>Actinomycetes</taxon>
        <taxon>Micrococcales</taxon>
        <taxon>Brevibacteriaceae</taxon>
        <taxon>Brevibacterium</taxon>
    </lineage>
</organism>
<sequence>MGLGDLGNKAQDALNTEKGEQISDQGIDKAHDAASGVGGGKFDDQIQQGRDAADQRVGDDGADEK</sequence>
<dbReference type="Proteomes" id="UP001500642">
    <property type="component" value="Unassembled WGS sequence"/>
</dbReference>
<feature type="region of interest" description="Disordered" evidence="1">
    <location>
        <begin position="1"/>
        <end position="65"/>
    </location>
</feature>
<accession>A0ABP8JMC2</accession>
<reference evidence="3" key="1">
    <citation type="journal article" date="2019" name="Int. J. Syst. Evol. Microbiol.">
        <title>The Global Catalogue of Microorganisms (GCM) 10K type strain sequencing project: providing services to taxonomists for standard genome sequencing and annotation.</title>
        <authorList>
            <consortium name="The Broad Institute Genomics Platform"/>
            <consortium name="The Broad Institute Genome Sequencing Center for Infectious Disease"/>
            <person name="Wu L."/>
            <person name="Ma J."/>
        </authorList>
    </citation>
    <scope>NUCLEOTIDE SEQUENCE [LARGE SCALE GENOMIC DNA]</scope>
    <source>
        <strain evidence="3">JCM 17808</strain>
    </source>
</reference>
<evidence type="ECO:0000256" key="1">
    <source>
        <dbReference type="SAM" id="MobiDB-lite"/>
    </source>
</evidence>